<dbReference type="EMBL" id="JASBWS010000030">
    <property type="protein sequence ID" value="KAJ9108655.1"/>
    <property type="molecule type" value="Genomic_DNA"/>
</dbReference>
<organism evidence="1 2">
    <name type="scientific">Naganishia adeliensis</name>
    <dbReference type="NCBI Taxonomy" id="92952"/>
    <lineage>
        <taxon>Eukaryota</taxon>
        <taxon>Fungi</taxon>
        <taxon>Dikarya</taxon>
        <taxon>Basidiomycota</taxon>
        <taxon>Agaricomycotina</taxon>
        <taxon>Tremellomycetes</taxon>
        <taxon>Filobasidiales</taxon>
        <taxon>Filobasidiaceae</taxon>
        <taxon>Naganishia</taxon>
    </lineage>
</organism>
<keyword evidence="2" id="KW-1185">Reference proteome</keyword>
<gene>
    <name evidence="1" type="ORF">QFC20_003354</name>
</gene>
<comment type="caution">
    <text evidence="1">The sequence shown here is derived from an EMBL/GenBank/DDBJ whole genome shotgun (WGS) entry which is preliminary data.</text>
</comment>
<dbReference type="Proteomes" id="UP001230649">
    <property type="component" value="Unassembled WGS sequence"/>
</dbReference>
<sequence length="564" mass="61937">MAFLFERKDDPEVEHSDTAIAATLTALGATSLILGLCSLWIRGRLFLTNSVMAMTIGAILPARFLLRKNVRQTLAVLLGPVMLVQTLVVAGFAKGIFKYGWIESLLIGACLSPTDPILASSVVKGTFSERHVPPYVRYLLLTESGINDGAATPYFLLPLTILTSESAKEAARTYFLEGLLFELLFAIFVGCTTGWVFRKSLEYGKKYEWVDKESSLVYTVSLAILTIGAVTLIGSNELLACFFAGSVLGGDGTFRNEELNTHFTEGIDNLLDIAVFLTLGTVLPWHAWLSHSDSGNSAVPLGKLIGFAVLVILLRRLPIMLAMKRWIPLLKTAKESMFTGWFGPMGIGAIYYALKAAEDLSSENILKNQLYTVISFIVFTSTIVHGVTVPTFLLASSVHPVWHPKNLIRTGASTGGQDAGDSDGDGELPEATEQTTLLKPFTWLARRYGSTPDNMLDGDQVEHGDVGKSSSDPDEGEPISRRELHRILNDFADDGEEDAQKSTKRGGQGRLTRKQKEALLNEGSGLEHWDEETEILVYDEGNVLIVTDNDGHVSTRRIYQDRRR</sequence>
<accession>A0ACC2WA55</accession>
<proteinExistence type="predicted"/>
<evidence type="ECO:0000313" key="2">
    <source>
        <dbReference type="Proteomes" id="UP001230649"/>
    </source>
</evidence>
<evidence type="ECO:0000313" key="1">
    <source>
        <dbReference type="EMBL" id="KAJ9108655.1"/>
    </source>
</evidence>
<name>A0ACC2WA55_9TREE</name>
<protein>
    <submittedName>
        <fullName evidence="1">Uncharacterized protein</fullName>
    </submittedName>
</protein>
<reference evidence="1" key="1">
    <citation type="submission" date="2023-04" db="EMBL/GenBank/DDBJ databases">
        <title>Draft Genome sequencing of Naganishia species isolated from polar environments using Oxford Nanopore Technology.</title>
        <authorList>
            <person name="Leo P."/>
            <person name="Venkateswaran K."/>
        </authorList>
    </citation>
    <scope>NUCLEOTIDE SEQUENCE</scope>
    <source>
        <strain evidence="1">MNA-CCFEE 5262</strain>
    </source>
</reference>